<dbReference type="EMBL" id="CAJVPI010000084">
    <property type="protein sequence ID" value="CAG8476293.1"/>
    <property type="molecule type" value="Genomic_DNA"/>
</dbReference>
<dbReference type="Gene3D" id="3.30.420.80">
    <property type="entry name" value="Ribosomal protein S11"/>
    <property type="match status" value="1"/>
</dbReference>
<dbReference type="PANTHER" id="PTHR11759">
    <property type="entry name" value="40S RIBOSOMAL PROTEIN S14/30S RIBOSOMAL PROTEIN S11"/>
    <property type="match status" value="1"/>
</dbReference>
<dbReference type="GO" id="GO:0003735">
    <property type="term" value="F:structural constituent of ribosome"/>
    <property type="evidence" value="ECO:0007669"/>
    <property type="project" value="InterPro"/>
</dbReference>
<comment type="similarity">
    <text evidence="1">Belongs to the universal ribosomal protein uS11 family.</text>
</comment>
<keyword evidence="6" id="KW-1185">Reference proteome</keyword>
<evidence type="ECO:0000256" key="2">
    <source>
        <dbReference type="ARBA" id="ARBA00022980"/>
    </source>
</evidence>
<evidence type="ECO:0000256" key="1">
    <source>
        <dbReference type="ARBA" id="ARBA00006194"/>
    </source>
</evidence>
<feature type="region of interest" description="Disordered" evidence="4">
    <location>
        <begin position="21"/>
        <end position="64"/>
    </location>
</feature>
<dbReference type="Proteomes" id="UP000789739">
    <property type="component" value="Unassembled WGS sequence"/>
</dbReference>
<dbReference type="InterPro" id="IPR036967">
    <property type="entry name" value="Ribosomal_uS11_sf"/>
</dbReference>
<name>A0A9N8W625_9GLOM</name>
<feature type="compositionally biased region" description="Low complexity" evidence="4">
    <location>
        <begin position="37"/>
        <end position="53"/>
    </location>
</feature>
<organism evidence="5 6">
    <name type="scientific">Paraglomus brasilianum</name>
    <dbReference type="NCBI Taxonomy" id="144538"/>
    <lineage>
        <taxon>Eukaryota</taxon>
        <taxon>Fungi</taxon>
        <taxon>Fungi incertae sedis</taxon>
        <taxon>Mucoromycota</taxon>
        <taxon>Glomeromycotina</taxon>
        <taxon>Glomeromycetes</taxon>
        <taxon>Paraglomerales</taxon>
        <taxon>Paraglomeraceae</taxon>
        <taxon>Paraglomus</taxon>
    </lineage>
</organism>
<dbReference type="AlphaFoldDB" id="A0A9N8W625"/>
<sequence>MYLLRRPITRPLIRLQVCQLSSKSDSDDSPANDEPSTDTTTTTTSATKTPDTDNLLSQLSGETSSMDRGIGGLLDVLAKSRQQRDGADYYLASSGDSSEPSQVDRQTTADVSRLLKDMLVHTSPMYKIYINSSLNNTIVTLADHHGQVVCTKSGGAVGFKKAERGGYEAAHQAAMAVITTAKEKRLRISEIELVLKGIGQGREAAFKALASPENSWSIKRITDATPIPFNGCRPSKVRRL</sequence>
<proteinExistence type="inferred from homology"/>
<dbReference type="GO" id="GO:0005840">
    <property type="term" value="C:ribosome"/>
    <property type="evidence" value="ECO:0007669"/>
    <property type="project" value="UniProtKB-KW"/>
</dbReference>
<evidence type="ECO:0000256" key="3">
    <source>
        <dbReference type="ARBA" id="ARBA00023274"/>
    </source>
</evidence>
<dbReference type="OrthoDB" id="1654884at2759"/>
<reference evidence="5" key="1">
    <citation type="submission" date="2021-06" db="EMBL/GenBank/DDBJ databases">
        <authorList>
            <person name="Kallberg Y."/>
            <person name="Tangrot J."/>
            <person name="Rosling A."/>
        </authorList>
    </citation>
    <scope>NUCLEOTIDE SEQUENCE</scope>
    <source>
        <strain evidence="5">BR232B</strain>
    </source>
</reference>
<dbReference type="GO" id="GO:0006412">
    <property type="term" value="P:translation"/>
    <property type="evidence" value="ECO:0007669"/>
    <property type="project" value="InterPro"/>
</dbReference>
<protein>
    <submittedName>
        <fullName evidence="5">7991_t:CDS:1</fullName>
    </submittedName>
</protein>
<accession>A0A9N8W625</accession>
<comment type="caution">
    <text evidence="5">The sequence shown here is derived from an EMBL/GenBank/DDBJ whole genome shotgun (WGS) entry which is preliminary data.</text>
</comment>
<feature type="compositionally biased region" description="Polar residues" evidence="4">
    <location>
        <begin position="54"/>
        <end position="64"/>
    </location>
</feature>
<evidence type="ECO:0000313" key="6">
    <source>
        <dbReference type="Proteomes" id="UP000789739"/>
    </source>
</evidence>
<dbReference type="GO" id="GO:1990904">
    <property type="term" value="C:ribonucleoprotein complex"/>
    <property type="evidence" value="ECO:0007669"/>
    <property type="project" value="UniProtKB-KW"/>
</dbReference>
<gene>
    <name evidence="5" type="ORF">PBRASI_LOCUS1341</name>
</gene>
<keyword evidence="2" id="KW-0689">Ribosomal protein</keyword>
<dbReference type="Pfam" id="PF00411">
    <property type="entry name" value="Ribosomal_S11"/>
    <property type="match status" value="1"/>
</dbReference>
<dbReference type="SUPFAM" id="SSF53137">
    <property type="entry name" value="Translational machinery components"/>
    <property type="match status" value="1"/>
</dbReference>
<dbReference type="HAMAP" id="MF_01310">
    <property type="entry name" value="Ribosomal_uS11"/>
    <property type="match status" value="1"/>
</dbReference>
<dbReference type="InterPro" id="IPR001971">
    <property type="entry name" value="Ribosomal_uS11"/>
</dbReference>
<evidence type="ECO:0000256" key="4">
    <source>
        <dbReference type="SAM" id="MobiDB-lite"/>
    </source>
</evidence>
<evidence type="ECO:0000313" key="5">
    <source>
        <dbReference type="EMBL" id="CAG8476293.1"/>
    </source>
</evidence>
<keyword evidence="3" id="KW-0687">Ribonucleoprotein</keyword>